<accession>B2DD64</accession>
<feature type="signal peptide" evidence="2">
    <location>
        <begin position="1"/>
        <end position="24"/>
    </location>
</feature>
<dbReference type="SMART" id="SM00062">
    <property type="entry name" value="PBPb"/>
    <property type="match status" value="1"/>
</dbReference>
<dbReference type="PANTHER" id="PTHR35936">
    <property type="entry name" value="MEMBRANE-BOUND LYTIC MUREIN TRANSGLYCOSYLASE F"/>
    <property type="match status" value="1"/>
</dbReference>
<dbReference type="CDD" id="cd13530">
    <property type="entry name" value="PBP2_peptides_like"/>
    <property type="match status" value="1"/>
</dbReference>
<sequence>MKKKLFASFILALAVIAVTWTCAAAGDSRWSKIEQSGSITVGNCPEYPPFSFRNTSGLVEGFDSDFARALGNALGVDVVIKDTAWEGLVAGMKKGDHDIIISCMSPEEATQASDSVNMSNPYYQLSEIIVTRSDVTDITTKEDLAGRIVGVQANSTSEVAGDSLADMDIKVKDLRRYNRNSEALIDLKNKRVDAVVVGFAYAATKIKDSPDLKIINDPVRSVDIVVVLDHGEDELTEKINQAIDTVKSNGDFDRIHDKWLAL</sequence>
<reference evidence="4" key="1">
    <citation type="journal article" date="2008" name="Appl. Microbiol. Biotechnol.">
        <title>Subtractive hybridization and random arbitrarily primed PCR analyses of a benzoate-assimilating bacterium, Desulfotignum balticum.</title>
        <authorList>
            <person name="Habe H."/>
            <person name="Kobuna A."/>
            <person name="Hosoda A."/>
            <person name="Kouzuma A."/>
            <person name="Yamane H."/>
            <person name="Nojiri H."/>
            <person name="Omori T."/>
            <person name="Watanabe K."/>
        </authorList>
    </citation>
    <scope>NUCLEOTIDE SEQUENCE</scope>
    <source>
        <strain evidence="4">DSM 7044</strain>
    </source>
</reference>
<dbReference type="Pfam" id="PF00497">
    <property type="entry name" value="SBP_bac_3"/>
    <property type="match status" value="1"/>
</dbReference>
<dbReference type="AlphaFoldDB" id="B2DD64"/>
<evidence type="ECO:0000259" key="3">
    <source>
        <dbReference type="SMART" id="SM00062"/>
    </source>
</evidence>
<dbReference type="PANTHER" id="PTHR35936:SF34">
    <property type="entry name" value="ABC TRANSPORTER EXTRACELLULAR-BINDING PROTEIN YCKB-RELATED"/>
    <property type="match status" value="1"/>
</dbReference>
<organism evidence="4">
    <name type="scientific">Desulfotignum balticum</name>
    <dbReference type="NCBI Taxonomy" id="115781"/>
    <lineage>
        <taxon>Bacteria</taxon>
        <taxon>Pseudomonadati</taxon>
        <taxon>Thermodesulfobacteriota</taxon>
        <taxon>Desulfobacteria</taxon>
        <taxon>Desulfobacterales</taxon>
        <taxon>Desulfobacteraceae</taxon>
        <taxon>Desulfotignum</taxon>
    </lineage>
</organism>
<evidence type="ECO:0000256" key="2">
    <source>
        <dbReference type="SAM" id="SignalP"/>
    </source>
</evidence>
<evidence type="ECO:0000313" key="4">
    <source>
        <dbReference type="EMBL" id="BAG28253.1"/>
    </source>
</evidence>
<feature type="domain" description="Solute-binding protein family 3/N-terminal" evidence="3">
    <location>
        <begin position="38"/>
        <end position="262"/>
    </location>
</feature>
<protein>
    <submittedName>
        <fullName evidence="4">Periplasmic amino acid-binding protein of amino acid ABC transporter</fullName>
    </submittedName>
</protein>
<dbReference type="InterPro" id="IPR001638">
    <property type="entry name" value="Solute-binding_3/MltF_N"/>
</dbReference>
<keyword evidence="1 2" id="KW-0732">Signal</keyword>
<name>B2DD64_9BACT</name>
<dbReference type="Gene3D" id="3.40.190.10">
    <property type="entry name" value="Periplasmic binding protein-like II"/>
    <property type="match status" value="2"/>
</dbReference>
<feature type="chain" id="PRO_5002777193" evidence="2">
    <location>
        <begin position="25"/>
        <end position="262"/>
    </location>
</feature>
<dbReference type="SUPFAM" id="SSF53850">
    <property type="entry name" value="Periplasmic binding protein-like II"/>
    <property type="match status" value="1"/>
</dbReference>
<dbReference type="EMBL" id="AB368180">
    <property type="protein sequence ID" value="BAG28253.1"/>
    <property type="molecule type" value="Genomic_DNA"/>
</dbReference>
<evidence type="ECO:0000256" key="1">
    <source>
        <dbReference type="ARBA" id="ARBA00022729"/>
    </source>
</evidence>
<proteinExistence type="predicted"/>